<dbReference type="Pfam" id="PF03087">
    <property type="entry name" value="BPS1"/>
    <property type="match status" value="1"/>
</dbReference>
<dbReference type="AlphaFoldDB" id="A0A8B8ZR54"/>
<evidence type="ECO:0000256" key="1">
    <source>
        <dbReference type="SAM" id="MobiDB-lite"/>
    </source>
</evidence>
<evidence type="ECO:0000313" key="2">
    <source>
        <dbReference type="Proteomes" id="UP000228380"/>
    </source>
</evidence>
<feature type="region of interest" description="Disordered" evidence="1">
    <location>
        <begin position="1"/>
        <end position="21"/>
    </location>
</feature>
<proteinExistence type="predicted"/>
<gene>
    <name evidence="3" type="primary">LOC120107505</name>
</gene>
<sequence length="138" mass="15874">MLSISDSQGSGRRPADREADRRSLLASLEDEIRALRSWQSRPEPESGSPDWICAGLARIEFLHASLDDLHQLPQAQDTLHRRSSTPWTDRLLDDFLRFADAYGSFRSILISLKETQSKLQTAIRWRDEARIGFPLRLR</sequence>
<keyword evidence="2" id="KW-1185">Reference proteome</keyword>
<dbReference type="GeneID" id="120107505"/>
<dbReference type="OrthoDB" id="784009at2759"/>
<accession>A0A8B8ZR54</accession>
<dbReference type="PANTHER" id="PTHR33070">
    <property type="entry name" value="OS06G0725500 PROTEIN"/>
    <property type="match status" value="1"/>
</dbReference>
<dbReference type="GO" id="GO:0048367">
    <property type="term" value="P:shoot system development"/>
    <property type="evidence" value="ECO:0007669"/>
    <property type="project" value="InterPro"/>
</dbReference>
<dbReference type="PANTHER" id="PTHR33070:SF49">
    <property type="entry name" value="OS06G0725500 PROTEIN"/>
    <property type="match status" value="1"/>
</dbReference>
<dbReference type="RefSeq" id="XP_038976726.1">
    <property type="nucleotide sequence ID" value="XM_039120798.1"/>
</dbReference>
<evidence type="ECO:0000313" key="3">
    <source>
        <dbReference type="RefSeq" id="XP_038976726.1"/>
    </source>
</evidence>
<organism evidence="2 3">
    <name type="scientific">Phoenix dactylifera</name>
    <name type="common">Date palm</name>
    <dbReference type="NCBI Taxonomy" id="42345"/>
    <lineage>
        <taxon>Eukaryota</taxon>
        <taxon>Viridiplantae</taxon>
        <taxon>Streptophyta</taxon>
        <taxon>Embryophyta</taxon>
        <taxon>Tracheophyta</taxon>
        <taxon>Spermatophyta</taxon>
        <taxon>Magnoliopsida</taxon>
        <taxon>Liliopsida</taxon>
        <taxon>Arecaceae</taxon>
        <taxon>Coryphoideae</taxon>
        <taxon>Phoeniceae</taxon>
        <taxon>Phoenix</taxon>
    </lineage>
</organism>
<feature type="compositionally biased region" description="Polar residues" evidence="1">
    <location>
        <begin position="1"/>
        <end position="10"/>
    </location>
</feature>
<dbReference type="KEGG" id="pda:120107505"/>
<name>A0A8B8ZR54_PHODC</name>
<protein>
    <submittedName>
        <fullName evidence="3">Uncharacterized protein LOC120107505</fullName>
    </submittedName>
</protein>
<dbReference type="Proteomes" id="UP000228380">
    <property type="component" value="Unplaced"/>
</dbReference>
<dbReference type="InterPro" id="IPR004320">
    <property type="entry name" value="BPS1_pln"/>
</dbReference>
<dbReference type="GO" id="GO:0048364">
    <property type="term" value="P:root development"/>
    <property type="evidence" value="ECO:0007669"/>
    <property type="project" value="InterPro"/>
</dbReference>
<reference evidence="3" key="1">
    <citation type="submission" date="2025-08" db="UniProtKB">
        <authorList>
            <consortium name="RefSeq"/>
        </authorList>
    </citation>
    <scope>IDENTIFICATION</scope>
    <source>
        <tissue evidence="3">Young leaves</tissue>
    </source>
</reference>